<comment type="caution">
    <text evidence="1">The sequence shown here is derived from an EMBL/GenBank/DDBJ whole genome shotgun (WGS) entry which is preliminary data.</text>
</comment>
<name>A0ABS4D943_9CHLR</name>
<reference evidence="1 2" key="1">
    <citation type="submission" date="2021-03" db="EMBL/GenBank/DDBJ databases">
        <authorList>
            <person name="Grouzdev D.S."/>
        </authorList>
    </citation>
    <scope>NUCLEOTIDE SEQUENCE [LARGE SCALE GENOMIC DNA]</scope>
    <source>
        <strain evidence="1 2">M50-1</strain>
    </source>
</reference>
<dbReference type="PANTHER" id="PTHR31285:SF0">
    <property type="entry name" value="NICOTINAMIDE MONONUCLEOTIDE ADENYLYLTRANSFERASE"/>
    <property type="match status" value="1"/>
</dbReference>
<proteinExistence type="predicted"/>
<dbReference type="EMBL" id="SIJK02000013">
    <property type="protein sequence ID" value="MBP1465953.1"/>
    <property type="molecule type" value="Genomic_DNA"/>
</dbReference>
<organism evidence="1 2">
    <name type="scientific">Candidatus Chloroploca mongolica</name>
    <dbReference type="NCBI Taxonomy" id="2528176"/>
    <lineage>
        <taxon>Bacteria</taxon>
        <taxon>Bacillati</taxon>
        <taxon>Chloroflexota</taxon>
        <taxon>Chloroflexia</taxon>
        <taxon>Chloroflexales</taxon>
        <taxon>Chloroflexineae</taxon>
        <taxon>Oscillochloridaceae</taxon>
        <taxon>Candidatus Chloroploca</taxon>
    </lineage>
</organism>
<evidence type="ECO:0000313" key="2">
    <source>
        <dbReference type="Proteomes" id="UP001193081"/>
    </source>
</evidence>
<sequence length="202" mass="21796">MMPTALITDLLAGSLQTVTMEPSGAVRPDEPPEGAILSGAFNPLHAGHEGMAVAATRLTGLPVSFELAVVNADKGALALSEIERRARQFIGRSTLVLSRSPLFTEKARLYPGRSFLLGYDTAVRLLAPRYYGGDLDMAEALRSVREAGCHFLVAGRLSAGRFATLDDLHLAEEWADLFTQIPEDLFRLDVSSTALRKEAGQV</sequence>
<dbReference type="PANTHER" id="PTHR31285">
    <property type="entry name" value="NICOTINAMIDE MONONUCLEOTIDE ADENYLYLTRANSFERASE"/>
    <property type="match status" value="1"/>
</dbReference>
<keyword evidence="2" id="KW-1185">Reference proteome</keyword>
<accession>A0ABS4D943</accession>
<gene>
    <name evidence="1" type="ORF">EYB53_009580</name>
</gene>
<dbReference type="InterPro" id="IPR014729">
    <property type="entry name" value="Rossmann-like_a/b/a_fold"/>
</dbReference>
<protein>
    <recommendedName>
        <fullName evidence="3">Cytidyltransferase-like domain-containing protein</fullName>
    </recommendedName>
</protein>
<evidence type="ECO:0008006" key="3">
    <source>
        <dbReference type="Google" id="ProtNLM"/>
    </source>
</evidence>
<dbReference type="SUPFAM" id="SSF52374">
    <property type="entry name" value="Nucleotidylyl transferase"/>
    <property type="match status" value="1"/>
</dbReference>
<dbReference type="Proteomes" id="UP001193081">
    <property type="component" value="Unassembled WGS sequence"/>
</dbReference>
<dbReference type="Gene3D" id="3.40.50.620">
    <property type="entry name" value="HUPs"/>
    <property type="match status" value="1"/>
</dbReference>
<evidence type="ECO:0000313" key="1">
    <source>
        <dbReference type="EMBL" id="MBP1465953.1"/>
    </source>
</evidence>